<sequence>MSNEDEFFAEMHPQIAQVIGIAVMQLLVEKREPSREALIEMIQVLWQGDQ</sequence>
<gene>
    <name evidence="1" type="ORF">NCTC5047_02457</name>
</gene>
<name>A0A377XI72_KLEPN</name>
<dbReference type="Proteomes" id="UP000254340">
    <property type="component" value="Unassembled WGS sequence"/>
</dbReference>
<proteinExistence type="predicted"/>
<dbReference type="AlphaFoldDB" id="A0A377XI72"/>
<organism evidence="1 2">
    <name type="scientific">Klebsiella pneumoniae</name>
    <dbReference type="NCBI Taxonomy" id="573"/>
    <lineage>
        <taxon>Bacteria</taxon>
        <taxon>Pseudomonadati</taxon>
        <taxon>Pseudomonadota</taxon>
        <taxon>Gammaproteobacteria</taxon>
        <taxon>Enterobacterales</taxon>
        <taxon>Enterobacteriaceae</taxon>
        <taxon>Klebsiella/Raoultella group</taxon>
        <taxon>Klebsiella</taxon>
        <taxon>Klebsiella pneumoniae complex</taxon>
    </lineage>
</organism>
<dbReference type="EMBL" id="UGLH01000006">
    <property type="protein sequence ID" value="STT81531.1"/>
    <property type="molecule type" value="Genomic_DNA"/>
</dbReference>
<reference evidence="1 2" key="1">
    <citation type="submission" date="2018-06" db="EMBL/GenBank/DDBJ databases">
        <authorList>
            <consortium name="Pathogen Informatics"/>
            <person name="Doyle S."/>
        </authorList>
    </citation>
    <scope>NUCLEOTIDE SEQUENCE [LARGE SCALE GENOMIC DNA]</scope>
    <source>
        <strain evidence="1 2">NCTC5047</strain>
    </source>
</reference>
<protein>
    <submittedName>
        <fullName evidence="1">Uncharacterized protein</fullName>
    </submittedName>
</protein>
<accession>A0A377XI72</accession>
<evidence type="ECO:0000313" key="2">
    <source>
        <dbReference type="Proteomes" id="UP000254340"/>
    </source>
</evidence>
<evidence type="ECO:0000313" key="1">
    <source>
        <dbReference type="EMBL" id="STT81531.1"/>
    </source>
</evidence>